<dbReference type="SUPFAM" id="SSF51658">
    <property type="entry name" value="Xylose isomerase-like"/>
    <property type="match status" value="1"/>
</dbReference>
<dbReference type="STRING" id="564137.SAMN04488238_105125"/>
<dbReference type="EMBL" id="FNOM01000005">
    <property type="protein sequence ID" value="SDX08299.1"/>
    <property type="molecule type" value="Genomic_DNA"/>
</dbReference>
<dbReference type="PANTHER" id="PTHR12110">
    <property type="entry name" value="HYDROXYPYRUVATE ISOMERASE"/>
    <property type="match status" value="1"/>
</dbReference>
<dbReference type="Proteomes" id="UP000198539">
    <property type="component" value="Unassembled WGS sequence"/>
</dbReference>
<evidence type="ECO:0000313" key="3">
    <source>
        <dbReference type="Proteomes" id="UP000198539"/>
    </source>
</evidence>
<protein>
    <submittedName>
        <fullName evidence="2">Sugar phosphate isomerase/epimerase</fullName>
    </submittedName>
</protein>
<dbReference type="Pfam" id="PF01261">
    <property type="entry name" value="AP_endonuc_2"/>
    <property type="match status" value="1"/>
</dbReference>
<dbReference type="RefSeq" id="WP_176847048.1">
    <property type="nucleotide sequence ID" value="NZ_CP061502.1"/>
</dbReference>
<feature type="domain" description="Xylose isomerase-like TIM barrel" evidence="1">
    <location>
        <begin position="46"/>
        <end position="253"/>
    </location>
</feature>
<dbReference type="InterPro" id="IPR013022">
    <property type="entry name" value="Xyl_isomerase-like_TIM-brl"/>
</dbReference>
<dbReference type="InterPro" id="IPR036237">
    <property type="entry name" value="Xyl_isomerase-like_sf"/>
</dbReference>
<reference evidence="2 3" key="1">
    <citation type="submission" date="2016-10" db="EMBL/GenBank/DDBJ databases">
        <authorList>
            <person name="de Groot N.N."/>
        </authorList>
    </citation>
    <scope>NUCLEOTIDE SEQUENCE [LARGE SCALE GENOMIC DNA]</scope>
    <source>
        <strain evidence="2 3">CGMCC 1.8894</strain>
    </source>
</reference>
<organism evidence="2 3">
    <name type="scientific">Roseicitreum antarcticum</name>
    <dbReference type="NCBI Taxonomy" id="564137"/>
    <lineage>
        <taxon>Bacteria</taxon>
        <taxon>Pseudomonadati</taxon>
        <taxon>Pseudomonadota</taxon>
        <taxon>Alphaproteobacteria</taxon>
        <taxon>Rhodobacterales</taxon>
        <taxon>Paracoccaceae</taxon>
        <taxon>Roseicitreum</taxon>
    </lineage>
</organism>
<name>A0A1H2YUP1_9RHOB</name>
<evidence type="ECO:0000259" key="1">
    <source>
        <dbReference type="Pfam" id="PF01261"/>
    </source>
</evidence>
<accession>A0A1H2YUP1</accession>
<keyword evidence="2" id="KW-0413">Isomerase</keyword>
<evidence type="ECO:0000313" key="2">
    <source>
        <dbReference type="EMBL" id="SDX08299.1"/>
    </source>
</evidence>
<proteinExistence type="predicted"/>
<dbReference type="Gene3D" id="3.20.20.150">
    <property type="entry name" value="Divalent-metal-dependent TIM barrel enzymes"/>
    <property type="match status" value="1"/>
</dbReference>
<dbReference type="AlphaFoldDB" id="A0A1H2YUP1"/>
<dbReference type="InterPro" id="IPR050312">
    <property type="entry name" value="IolE/XylAMocC-like"/>
</dbReference>
<sequence>MPLPLLGAAVQLHHMDMLRDWLFDQNRPLEIQDFVSPQVIAGDTSEQIGAWQKMLAGHKGPRGIHGPFFGLDLSNPDAAIRAIVQQRLIKGIEIAAALEADVMVVHSPFNFWHVLNYTNYDTLRGALMQACADCLSPVLARAQTEGVTLALENIDDTSTKDRADLADLLDHPQFRLSVDTGHADLAHANYGAPPVVDFLTDAGNRLAHVHLQDVDGHADRHWHPGDGRINWRPVMRQLAACAPAPRMILEVRHNLHCLPQTAAMLEGLVD</sequence>
<keyword evidence="3" id="KW-1185">Reference proteome</keyword>
<gene>
    <name evidence="2" type="ORF">SAMN04488238_105125</name>
</gene>
<dbReference type="GO" id="GO:0016853">
    <property type="term" value="F:isomerase activity"/>
    <property type="evidence" value="ECO:0007669"/>
    <property type="project" value="UniProtKB-KW"/>
</dbReference>
<dbReference type="PANTHER" id="PTHR12110:SF53">
    <property type="entry name" value="BLR5974 PROTEIN"/>
    <property type="match status" value="1"/>
</dbReference>